<reference evidence="2 3" key="1">
    <citation type="submission" date="2022-01" db="EMBL/GenBank/DDBJ databases">
        <title>Octadecabacter sp. nov., isolated from a marine alga.</title>
        <authorList>
            <person name="Jin M.S."/>
            <person name="Kim H.M."/>
            <person name="Han D.M."/>
            <person name="Jung J.J."/>
            <person name="Jeon C.O."/>
        </authorList>
    </citation>
    <scope>NUCLEOTIDE SEQUENCE [LARGE SCALE GENOMIC DNA]</scope>
    <source>
        <strain evidence="2 3">G9-8</strain>
    </source>
</reference>
<keyword evidence="1" id="KW-0472">Membrane</keyword>
<comment type="caution">
    <text evidence="2">The sequence shown here is derived from an EMBL/GenBank/DDBJ whole genome shotgun (WGS) entry which is preliminary data.</text>
</comment>
<proteinExistence type="predicted"/>
<protein>
    <submittedName>
        <fullName evidence="2">Uncharacterized protein</fullName>
    </submittedName>
</protein>
<feature type="transmembrane region" description="Helical" evidence="1">
    <location>
        <begin position="94"/>
        <end position="113"/>
    </location>
</feature>
<feature type="transmembrane region" description="Helical" evidence="1">
    <location>
        <begin position="271"/>
        <end position="289"/>
    </location>
</feature>
<feature type="transmembrane region" description="Helical" evidence="1">
    <location>
        <begin position="195"/>
        <end position="215"/>
    </location>
</feature>
<keyword evidence="1" id="KW-0812">Transmembrane</keyword>
<feature type="transmembrane region" description="Helical" evidence="1">
    <location>
        <begin position="326"/>
        <end position="348"/>
    </location>
</feature>
<feature type="transmembrane region" description="Helical" evidence="1">
    <location>
        <begin position="164"/>
        <end position="189"/>
    </location>
</feature>
<evidence type="ECO:0000313" key="2">
    <source>
        <dbReference type="EMBL" id="MCF2870434.1"/>
    </source>
</evidence>
<gene>
    <name evidence="2" type="ORF">L0664_05085</name>
</gene>
<sequence>MTVLICSALLILPGATATSRYFNDLLIFLDGGYRVVEGQVPNRDFHTALGPLSFYIPGFGYWLTGNLGLAMPVGLTALMAVTAPIMIHVLGTRVRPLIAIPWAIFMLLLMITPMNTGEIVMNISFAMFYNRVGWALIGLLLIMHLRPHTPARHQISRDTLAASLLTLILLYTKATYGVVALGFLVLVLLQPIQRRWAALTLITVALSGAVLEVFWGGTRMHIDDLLVASNVSGVLPLRDYVVSAMETSGEYIMFLSLAALALWQKGRFTDFLFYGFCICAGYALLIQNFQVRGVVTLLAGGVVAAEHLSRQWRQGLPYGADMVTRGAALVIIVLMVPIGLSSAAALGLHATLVATGAGIALDTPNGKDIRVVNTLDNGQFKFYANYAASLEEGIALLQSLTPAPDKVLVMDFVSPMTSLAGLNPPEGGTAWMHDGRNFDEEYHFSPEALLDGVDVIMVPQRPIADTTTALMEDLYGPYISKHFAAVRHTSLWRVYRRQAPMVLPPMDLWNASDMPR</sequence>
<feature type="transmembrane region" description="Helical" evidence="1">
    <location>
        <begin position="59"/>
        <end position="82"/>
    </location>
</feature>
<accession>A0ABS9CVM7</accession>
<evidence type="ECO:0000256" key="1">
    <source>
        <dbReference type="SAM" id="Phobius"/>
    </source>
</evidence>
<evidence type="ECO:0000313" key="3">
    <source>
        <dbReference type="Proteomes" id="UP001200557"/>
    </source>
</evidence>
<name>A0ABS9CVM7_9RHOB</name>
<dbReference type="EMBL" id="JAKGAQ010000001">
    <property type="protein sequence ID" value="MCF2870434.1"/>
    <property type="molecule type" value="Genomic_DNA"/>
</dbReference>
<keyword evidence="1" id="KW-1133">Transmembrane helix</keyword>
<keyword evidence="3" id="KW-1185">Reference proteome</keyword>
<dbReference type="Proteomes" id="UP001200557">
    <property type="component" value="Unassembled WGS sequence"/>
</dbReference>
<organism evidence="2 3">
    <name type="scientific">Octadecabacter dasysiphoniae</name>
    <dbReference type="NCBI Taxonomy" id="2909341"/>
    <lineage>
        <taxon>Bacteria</taxon>
        <taxon>Pseudomonadati</taxon>
        <taxon>Pseudomonadota</taxon>
        <taxon>Alphaproteobacteria</taxon>
        <taxon>Rhodobacterales</taxon>
        <taxon>Roseobacteraceae</taxon>
        <taxon>Octadecabacter</taxon>
    </lineage>
</organism>
<dbReference type="RefSeq" id="WP_235224535.1">
    <property type="nucleotide sequence ID" value="NZ_JAKGAQ010000001.1"/>
</dbReference>